<sequence length="68" mass="7722">MISWACVWHMTGYCSLFRDTGRPVLGKMFLVEFCNAKLFVFFSVARVEEKVGTYSCDVIVCSIIICLS</sequence>
<name>A0AAN8TFQ9_SOLBU</name>
<accession>A0AAN8TFQ9</accession>
<proteinExistence type="predicted"/>
<keyword evidence="2" id="KW-1185">Reference proteome</keyword>
<evidence type="ECO:0000313" key="1">
    <source>
        <dbReference type="EMBL" id="KAK6784132.1"/>
    </source>
</evidence>
<reference evidence="1 2" key="1">
    <citation type="submission" date="2024-02" db="EMBL/GenBank/DDBJ databases">
        <title>de novo genome assembly of Solanum bulbocastanum strain 11H21.</title>
        <authorList>
            <person name="Hosaka A.J."/>
        </authorList>
    </citation>
    <scope>NUCLEOTIDE SEQUENCE [LARGE SCALE GENOMIC DNA]</scope>
    <source>
        <tissue evidence="1">Young leaves</tissue>
    </source>
</reference>
<evidence type="ECO:0000313" key="2">
    <source>
        <dbReference type="Proteomes" id="UP001371456"/>
    </source>
</evidence>
<organism evidence="1 2">
    <name type="scientific">Solanum bulbocastanum</name>
    <name type="common">Wild potato</name>
    <dbReference type="NCBI Taxonomy" id="147425"/>
    <lineage>
        <taxon>Eukaryota</taxon>
        <taxon>Viridiplantae</taxon>
        <taxon>Streptophyta</taxon>
        <taxon>Embryophyta</taxon>
        <taxon>Tracheophyta</taxon>
        <taxon>Spermatophyta</taxon>
        <taxon>Magnoliopsida</taxon>
        <taxon>eudicotyledons</taxon>
        <taxon>Gunneridae</taxon>
        <taxon>Pentapetalae</taxon>
        <taxon>asterids</taxon>
        <taxon>lamiids</taxon>
        <taxon>Solanales</taxon>
        <taxon>Solanaceae</taxon>
        <taxon>Solanoideae</taxon>
        <taxon>Solaneae</taxon>
        <taxon>Solanum</taxon>
    </lineage>
</organism>
<protein>
    <submittedName>
        <fullName evidence="1">Uncharacterized protein</fullName>
    </submittedName>
</protein>
<gene>
    <name evidence="1" type="ORF">RDI58_017586</name>
</gene>
<dbReference type="EMBL" id="JBANQN010000007">
    <property type="protein sequence ID" value="KAK6784132.1"/>
    <property type="molecule type" value="Genomic_DNA"/>
</dbReference>
<dbReference type="AlphaFoldDB" id="A0AAN8TFQ9"/>
<dbReference type="Proteomes" id="UP001371456">
    <property type="component" value="Unassembled WGS sequence"/>
</dbReference>
<comment type="caution">
    <text evidence="1">The sequence shown here is derived from an EMBL/GenBank/DDBJ whole genome shotgun (WGS) entry which is preliminary data.</text>
</comment>